<dbReference type="InterPro" id="IPR014031">
    <property type="entry name" value="Ketoacyl_synth_C"/>
</dbReference>
<evidence type="ECO:0000256" key="4">
    <source>
        <dbReference type="ARBA" id="ARBA00022857"/>
    </source>
</evidence>
<feature type="domain" description="Ketosynthase family 3 (KS3)" evidence="10">
    <location>
        <begin position="43"/>
        <end position="467"/>
    </location>
</feature>
<evidence type="ECO:0000259" key="11">
    <source>
        <dbReference type="PROSITE" id="PS52019"/>
    </source>
</evidence>
<dbReference type="PROSITE" id="PS52004">
    <property type="entry name" value="KS3_2"/>
    <property type="match status" value="1"/>
</dbReference>
<dbReference type="SMART" id="SM00827">
    <property type="entry name" value="PKS_AT"/>
    <property type="match status" value="1"/>
</dbReference>
<dbReference type="InterPro" id="IPR042104">
    <property type="entry name" value="PKS_dehydratase_sf"/>
</dbReference>
<dbReference type="Gene3D" id="3.40.366.10">
    <property type="entry name" value="Malonyl-Coenzyme A Acyl Carrier Protein, domain 2"/>
    <property type="match status" value="1"/>
</dbReference>
<dbReference type="Pfam" id="PF21089">
    <property type="entry name" value="PKS_DH_N"/>
    <property type="match status" value="1"/>
</dbReference>
<dbReference type="Pfam" id="PF08240">
    <property type="entry name" value="ADH_N"/>
    <property type="match status" value="1"/>
</dbReference>
<dbReference type="SMART" id="SM00822">
    <property type="entry name" value="PKS_KR"/>
    <property type="match status" value="1"/>
</dbReference>
<evidence type="ECO:0000256" key="2">
    <source>
        <dbReference type="ARBA" id="ARBA00022553"/>
    </source>
</evidence>
<keyword evidence="1" id="KW-0596">Phosphopantetheine</keyword>
<feature type="active site" description="Proton donor; for dehydratase activity" evidence="8">
    <location>
        <position position="1233"/>
    </location>
</feature>
<dbReference type="InterPro" id="IPR001227">
    <property type="entry name" value="Ac_transferase_dom_sf"/>
</dbReference>
<organism evidence="12 13">
    <name type="scientific">Lachnellula cervina</name>
    <dbReference type="NCBI Taxonomy" id="1316786"/>
    <lineage>
        <taxon>Eukaryota</taxon>
        <taxon>Fungi</taxon>
        <taxon>Dikarya</taxon>
        <taxon>Ascomycota</taxon>
        <taxon>Pezizomycotina</taxon>
        <taxon>Leotiomycetes</taxon>
        <taxon>Helotiales</taxon>
        <taxon>Lachnaceae</taxon>
        <taxon>Lachnellula</taxon>
    </lineage>
</organism>
<feature type="region of interest" description="N-terminal hotdog fold" evidence="8">
    <location>
        <begin position="1003"/>
        <end position="1136"/>
    </location>
</feature>
<evidence type="ECO:0000256" key="5">
    <source>
        <dbReference type="ARBA" id="ARBA00023002"/>
    </source>
</evidence>
<dbReference type="InterPro" id="IPR049551">
    <property type="entry name" value="PKS_DH_C"/>
</dbReference>
<dbReference type="SUPFAM" id="SSF53335">
    <property type="entry name" value="S-adenosyl-L-methionine-dependent methyltransferases"/>
    <property type="match status" value="1"/>
</dbReference>
<dbReference type="PANTHER" id="PTHR43775:SF29">
    <property type="entry name" value="ASPERFURANONE POLYKETIDE SYNTHASE AFOG-RELATED"/>
    <property type="match status" value="1"/>
</dbReference>
<dbReference type="SMART" id="SM00825">
    <property type="entry name" value="PKS_KS"/>
    <property type="match status" value="1"/>
</dbReference>
<dbReference type="PROSITE" id="PS00606">
    <property type="entry name" value="KS3_1"/>
    <property type="match status" value="1"/>
</dbReference>
<dbReference type="GO" id="GO:0006633">
    <property type="term" value="P:fatty acid biosynthetic process"/>
    <property type="evidence" value="ECO:0007669"/>
    <property type="project" value="InterPro"/>
</dbReference>
<dbReference type="Gene3D" id="3.10.129.110">
    <property type="entry name" value="Polyketide synthase dehydratase"/>
    <property type="match status" value="1"/>
</dbReference>
<dbReference type="CDD" id="cd02440">
    <property type="entry name" value="AdoMet_MTases"/>
    <property type="match status" value="1"/>
</dbReference>
<dbReference type="InterPro" id="IPR013154">
    <property type="entry name" value="ADH-like_N"/>
</dbReference>
<evidence type="ECO:0000313" key="13">
    <source>
        <dbReference type="Proteomes" id="UP000481288"/>
    </source>
</evidence>
<dbReference type="InterPro" id="IPR013968">
    <property type="entry name" value="PKS_KR"/>
</dbReference>
<dbReference type="PANTHER" id="PTHR43775">
    <property type="entry name" value="FATTY ACID SYNTHASE"/>
    <property type="match status" value="1"/>
</dbReference>
<dbReference type="Gene3D" id="3.40.50.720">
    <property type="entry name" value="NAD(P)-binding Rossmann-like Domain"/>
    <property type="match status" value="1"/>
</dbReference>
<keyword evidence="3" id="KW-0808">Transferase</keyword>
<keyword evidence="4" id="KW-0521">NADP</keyword>
<feature type="domain" description="PKS/mFAS DH" evidence="11">
    <location>
        <begin position="1003"/>
        <end position="1323"/>
    </location>
</feature>
<dbReference type="InterPro" id="IPR020843">
    <property type="entry name" value="ER"/>
</dbReference>
<dbReference type="PROSITE" id="PS52019">
    <property type="entry name" value="PKS_MFAS_DH"/>
    <property type="match status" value="1"/>
</dbReference>
<dbReference type="SMART" id="SM00829">
    <property type="entry name" value="PKS_ER"/>
    <property type="match status" value="1"/>
</dbReference>
<dbReference type="Pfam" id="PF14765">
    <property type="entry name" value="PS-DH"/>
    <property type="match status" value="1"/>
</dbReference>
<dbReference type="InterPro" id="IPR029063">
    <property type="entry name" value="SAM-dependent_MTases_sf"/>
</dbReference>
<dbReference type="SUPFAM" id="SSF52151">
    <property type="entry name" value="FabD/lysophospholipase-like"/>
    <property type="match status" value="1"/>
</dbReference>
<dbReference type="InterPro" id="IPR049552">
    <property type="entry name" value="PKS_DH_N"/>
</dbReference>
<dbReference type="InterPro" id="IPR036291">
    <property type="entry name" value="NAD(P)-bd_dom_sf"/>
</dbReference>
<dbReference type="SUPFAM" id="SSF51735">
    <property type="entry name" value="NAD(P)-binding Rossmann-fold domains"/>
    <property type="match status" value="2"/>
</dbReference>
<dbReference type="GO" id="GO:0031177">
    <property type="term" value="F:phosphopantetheine binding"/>
    <property type="evidence" value="ECO:0007669"/>
    <property type="project" value="InterPro"/>
</dbReference>
<dbReference type="InterPro" id="IPR018201">
    <property type="entry name" value="Ketoacyl_synth_AS"/>
</dbReference>
<dbReference type="Pfam" id="PF23297">
    <property type="entry name" value="ACP_SdgA_C"/>
    <property type="match status" value="1"/>
</dbReference>
<dbReference type="InterPro" id="IPR016039">
    <property type="entry name" value="Thiolase-like"/>
</dbReference>
<dbReference type="GO" id="GO:0004315">
    <property type="term" value="F:3-oxoacyl-[acyl-carrier-protein] synthase activity"/>
    <property type="evidence" value="ECO:0007669"/>
    <property type="project" value="InterPro"/>
</dbReference>
<dbReference type="PROSITE" id="PS00012">
    <property type="entry name" value="PHOSPHOPANTETHEINE"/>
    <property type="match status" value="1"/>
</dbReference>
<keyword evidence="6" id="KW-0511">Multifunctional enzyme</keyword>
<gene>
    <name evidence="12" type="primary">azaB_1</name>
    <name evidence="12" type="ORF">LCER1_G004685</name>
</gene>
<feature type="active site" description="Proton acceptor; for dehydratase activity" evidence="8">
    <location>
        <position position="1035"/>
    </location>
</feature>
<evidence type="ECO:0000256" key="3">
    <source>
        <dbReference type="ARBA" id="ARBA00022679"/>
    </source>
</evidence>
<dbReference type="InterPro" id="IPR020841">
    <property type="entry name" value="PKS_Beta-ketoAc_synthase_dom"/>
</dbReference>
<evidence type="ECO:0000259" key="10">
    <source>
        <dbReference type="PROSITE" id="PS52004"/>
    </source>
</evidence>
<dbReference type="Pfam" id="PF22621">
    <property type="entry name" value="CurL-like_PKS_C"/>
    <property type="match status" value="1"/>
</dbReference>
<dbReference type="Gene3D" id="3.90.180.10">
    <property type="entry name" value="Medium-chain alcohol dehydrogenases, catalytic domain"/>
    <property type="match status" value="1"/>
</dbReference>
<proteinExistence type="predicted"/>
<dbReference type="InterPro" id="IPR057326">
    <property type="entry name" value="KR_dom"/>
</dbReference>
<dbReference type="GO" id="GO:0044550">
    <property type="term" value="P:secondary metabolite biosynthetic process"/>
    <property type="evidence" value="ECO:0007669"/>
    <property type="project" value="TreeGrafter"/>
</dbReference>
<dbReference type="SUPFAM" id="SSF50129">
    <property type="entry name" value="GroES-like"/>
    <property type="match status" value="1"/>
</dbReference>
<dbReference type="Pfam" id="PF08659">
    <property type="entry name" value="KR"/>
    <property type="match status" value="1"/>
</dbReference>
<dbReference type="InterPro" id="IPR014043">
    <property type="entry name" value="Acyl_transferase_dom"/>
</dbReference>
<name>A0A7D8YST3_9HELO</name>
<keyword evidence="5" id="KW-0560">Oxidoreductase</keyword>
<feature type="domain" description="Carrier" evidence="9">
    <location>
        <begin position="2541"/>
        <end position="2618"/>
    </location>
</feature>
<dbReference type="GO" id="GO:0004312">
    <property type="term" value="F:fatty acid synthase activity"/>
    <property type="evidence" value="ECO:0007669"/>
    <property type="project" value="TreeGrafter"/>
</dbReference>
<evidence type="ECO:0000256" key="7">
    <source>
        <dbReference type="ARBA" id="ARBA00023315"/>
    </source>
</evidence>
<dbReference type="Pfam" id="PF02801">
    <property type="entry name" value="Ketoacyl-synt_C"/>
    <property type="match status" value="1"/>
</dbReference>
<dbReference type="SUPFAM" id="SSF47336">
    <property type="entry name" value="ACP-like"/>
    <property type="match status" value="1"/>
</dbReference>
<dbReference type="InterPro" id="IPR006162">
    <property type="entry name" value="Ppantetheine_attach_site"/>
</dbReference>
<dbReference type="InterPro" id="IPR049900">
    <property type="entry name" value="PKS_mFAS_DH"/>
</dbReference>
<feature type="region of interest" description="C-terminal hotdog fold" evidence="8">
    <location>
        <begin position="1167"/>
        <end position="1323"/>
    </location>
</feature>
<sequence>MPDANTVFSSSAMDLVNERLESIPSPFLPNVPVSNGAIPETSLKPVAIIGFSIRFPEDATSADGFWDMLMEKKCVTRDWPRDRMNVDAFYDPDADRLDTCPARGGFFLKDNLGAFDAPFFSITAKDAAAMDPQQRGILETTYRALENSGVSLAHVSGSKTSVHTGSFSDDYKSLIGKDPELIPKYAATGLARTMLANRVSWFFNLTGPSIHMDSACSSSMMALDSACQGLQNGDSKMAIVAGANIVCSPDSMLLLSNMNFLSPDSRCFSFDDRANGYARGEGYGVIILKLLDDALKDKDTIRAVIRSTGSNQDGHTPGITQPSKEAQEMLIRDTYQKAGLDMNTTMFVEAHGTGTPVGDPIEASAIGSAFKAYRSPSDPLFIGAVKSNIGHLEGASGIAGLVKVILALEKGVIPPNVFERLNPKIDTDFLNIKFPAEPTPWPRSGLRRASVNSFGFGGSNSHVVLDDAYNFLLSRGLTGNHCTIESPPQIGTQPTNGGHKAFHSNGTTKDSSDIPTETPKLLVWSAADENALIRLIKLYEKHIKTVSPSTYDHYLYIKNLAYTLNMRRSSLPWRSFAVVDSTSDLSDVLRTVSKPIRSAEKNKLGYIFTGQGAQYAKMGIDLLVYPVFHASILRSDVYLKEFGCKWSVLNELLVDKETSKVNGPAYSQPLCTILQIALVDLLHSFGAKPSAVVGHSSGEIAAAYAIGGLSHKSACQVAYYRGKLTAKLSSSPTTKGAMIAVGLSKEAALSHIESFADGNDKVDISVGCINSPRNVTLTGHIDDIDALKMILEEQSVFVRKLQVDVAYHSHHMSAIADDYADSLRDLSQGDCPDSVTMISTVSGKAVPKKDLCKSGYWVQNLVSPVRFSEALSQITQRKGPRRLGSEKQVLNVDNLLEVGPHSALQSSTKDILQSTSSNDKITYNSVLTRFASGLSTVLQAVGQLHCLGYGVHVAIANEPDGSSGRTLRSLEDLPEYPFDHSQIYWHESRLSSTGHRFRSHKRLDLLGTPALDWNPLEARWRNSLRVTEIPWIEDHKVNGLAVYPAVGMLIMAIEGIRQLAPKGRSIKGYTIKDAEFSKPVPITAGPEGTETQLFIHTVQDAGDKHASWSHFRLCVLEDGQWAETCRGAIQAEYEEAGNEVSSTENLGRARGLSHEMHVLKERSKDCRRSMSSKDAYDHLASWGLSYGSSFQRLQNLHFDDKQVATGRIDLFQWKAVENSNHYQPHVIHPTSLDALGQLILLALSNGGRDVAPTAVPTRVSKIWLSDTGLSYPVATSVDAVGTAAYKGFRQVVASMFASAPATNNLLVSIENMEFTTIADRATNTNKQDVEANLFYNMEWKPSFYQPDPLAIWNYCESVRQVTSDQTSLYREIYFVIYGFFRRVIQTVDKDTTHLKPHLQKYIAWMKSQLEQARRGDLNHSRPEWASLADDETYFNAACQRIETTGEGKFLVTVGRSLPQILRGEVDALAVLSQDDLIQRHYEHITSELVCFGPIARYLEVLSHRNPQLVVLEIGAGTGSTSTQVLSALLKDGSTFGYSQYDFTDTSSVLFEAAGDRLRDHSSRMKFKTLDIEVDPMQQGFTAGSYDVVVASLVLHATKDLNNTLRNVRSLLKPGGSLVLLEIVAEDIRASFAFGLLPGWWLSNEGYREWSPCISTQQWDTVLQLNGFSRTNMEIADTEGAGCHAFSWLISTAIEVKPEPLTIEVSRSEDTPTVTILVTGNCNVQLRAASLLEKELATFGGFNCNVLSLKSWRPNDRDDEFVISLLEYGSPLLYSLTAEVFEELQILLTSIKSLLWVKGGGDPSRSHDIPEYGVADGFLRTLQSEFNEFHIVSLWLQDCGKTLDNQAKTIARLFSDHFSKSDPEIESEYVEKDGLLHIGRLIGAPMLNEDLFLRTKPQILKEKAFKSGPPLALRIGSPGFLDSFYFVEDDTVAKPVGPMEIEIEVKAVGINFVDLLTALGRVNQKVMGGECSGVVTRVGPGSEFSPGDRVCANTLNTFQTYSRSHDYCAVKLPEDMSFVEGASLPTVFVTAYHSLVYLAHIQPKQTILIHAGAGGTGGAAIQVAKHFKAEIFTTVGSEAKKKLIMELYDIPEDHIFYSRNLSFAAEVMHMTKGKGVDIILNSLAGESLISSWECIASFGHFIEIGKRDIHAHKDLPMFKFARNVSFSAVDAVAMINERPELIRRSLQPVLELMKSGVLQPVAPLHVHKISGLEDAFHYIQSGKNTGKTVIDVQPENEVLTLLDTVPTCCFSNDATYMIVGGLGGLGKIAARWLVGRGARNLILLSRSGPKSQESVALIEELQSTGARVMTPCCDVADSESLAAVISHCSEIMPPIKGCIQGAMVLRDAIFEKMTFEDWKTSISPKVIGSWNLHTLLPKDMDFFLLLSSLCGVIGNGSQANYSAGNTYMDALANYRTARGLKAVSLDLSWMESAGAVHESELLTRSMKAARYTIPISEACFSVILDKYCDPKLDVGSNVQIVVGLETPARMRAKNAEIPQWMSRKTFIHFDQLGFDHGDAQIGAGEKDKDYLELFQTLGSLAEAAQTVTEALVKRLSLALLMPVEDIDISKPLYGYGVDSLLAVELRNWFARELRADVTVFDIMGSANFEALGILAARRSAFKQSTWVDRID</sequence>
<keyword evidence="13" id="KW-1185">Reference proteome</keyword>
<dbReference type="InterPro" id="IPR014030">
    <property type="entry name" value="Ketoacyl_synth_N"/>
</dbReference>
<dbReference type="Pfam" id="PF00698">
    <property type="entry name" value="Acyl_transf_1"/>
    <property type="match status" value="1"/>
</dbReference>
<dbReference type="SMART" id="SM00823">
    <property type="entry name" value="PKS_PP"/>
    <property type="match status" value="1"/>
</dbReference>
<dbReference type="InterPro" id="IPR011032">
    <property type="entry name" value="GroES-like_sf"/>
</dbReference>
<dbReference type="GO" id="GO:1901336">
    <property type="term" value="P:lactone biosynthetic process"/>
    <property type="evidence" value="ECO:0007669"/>
    <property type="project" value="UniProtKB-ARBA"/>
</dbReference>
<dbReference type="OrthoDB" id="329835at2759"/>
<evidence type="ECO:0000259" key="9">
    <source>
        <dbReference type="PROSITE" id="PS50075"/>
    </source>
</evidence>
<dbReference type="PROSITE" id="PS50075">
    <property type="entry name" value="CARRIER"/>
    <property type="match status" value="1"/>
</dbReference>
<dbReference type="Gene3D" id="1.10.1200.10">
    <property type="entry name" value="ACP-like"/>
    <property type="match status" value="1"/>
</dbReference>
<dbReference type="Pfam" id="PF16197">
    <property type="entry name" value="KAsynt_C_assoc"/>
    <property type="match status" value="1"/>
</dbReference>
<dbReference type="InterPro" id="IPR020807">
    <property type="entry name" value="PKS_DH"/>
</dbReference>
<accession>A0A7D8YST3</accession>
<dbReference type="GO" id="GO:0016491">
    <property type="term" value="F:oxidoreductase activity"/>
    <property type="evidence" value="ECO:0007669"/>
    <property type="project" value="UniProtKB-KW"/>
</dbReference>
<keyword evidence="7" id="KW-0012">Acyltransferase</keyword>
<protein>
    <submittedName>
        <fullName evidence="12">Highly reducing polyketide synthase azaB</fullName>
    </submittedName>
</protein>
<dbReference type="SMART" id="SM00826">
    <property type="entry name" value="PKS_DH"/>
    <property type="match status" value="1"/>
</dbReference>
<dbReference type="SUPFAM" id="SSF53901">
    <property type="entry name" value="Thiolase-like"/>
    <property type="match status" value="1"/>
</dbReference>
<keyword evidence="2" id="KW-0597">Phosphoprotein</keyword>
<evidence type="ECO:0000256" key="1">
    <source>
        <dbReference type="ARBA" id="ARBA00022450"/>
    </source>
</evidence>
<dbReference type="Gene3D" id="3.40.47.10">
    <property type="match status" value="1"/>
</dbReference>
<dbReference type="Pfam" id="PF00109">
    <property type="entry name" value="ketoacyl-synt"/>
    <property type="match status" value="1"/>
</dbReference>
<dbReference type="InterPro" id="IPR016035">
    <property type="entry name" value="Acyl_Trfase/lysoPLipase"/>
</dbReference>
<dbReference type="Gene3D" id="3.40.50.150">
    <property type="entry name" value="Vaccinia Virus protein VP39"/>
    <property type="match status" value="1"/>
</dbReference>
<dbReference type="EMBL" id="QGMG01000374">
    <property type="protein sequence ID" value="TVY54118.1"/>
    <property type="molecule type" value="Genomic_DNA"/>
</dbReference>
<dbReference type="Pfam" id="PF13602">
    <property type="entry name" value="ADH_zinc_N_2"/>
    <property type="match status" value="1"/>
</dbReference>
<dbReference type="CDD" id="cd05195">
    <property type="entry name" value="enoyl_red"/>
    <property type="match status" value="1"/>
</dbReference>
<dbReference type="SUPFAM" id="SSF55048">
    <property type="entry name" value="Probable ACP-binding domain of malonyl-CoA ACP transacylase"/>
    <property type="match status" value="1"/>
</dbReference>
<evidence type="ECO:0000256" key="6">
    <source>
        <dbReference type="ARBA" id="ARBA00023268"/>
    </source>
</evidence>
<dbReference type="CDD" id="cd00833">
    <property type="entry name" value="PKS"/>
    <property type="match status" value="1"/>
</dbReference>
<comment type="caution">
    <text evidence="12">The sequence shown here is derived from an EMBL/GenBank/DDBJ whole genome shotgun (WGS) entry which is preliminary data.</text>
</comment>
<dbReference type="InterPro" id="IPR050091">
    <property type="entry name" value="PKS_NRPS_Biosynth_Enz"/>
</dbReference>
<reference evidence="12 13" key="1">
    <citation type="submission" date="2018-05" db="EMBL/GenBank/DDBJ databases">
        <title>Whole genome sequencing for identification of molecular markers to develop diagnostic detection tools for the regulated plant pathogen Lachnellula willkommii.</title>
        <authorList>
            <person name="Giroux E."/>
            <person name="Bilodeau G."/>
        </authorList>
    </citation>
    <scope>NUCLEOTIDE SEQUENCE [LARGE SCALE GENOMIC DNA]</scope>
    <source>
        <strain evidence="12 13">CBS 625.97</strain>
    </source>
</reference>
<dbReference type="InterPro" id="IPR020806">
    <property type="entry name" value="PKS_PP-bd"/>
</dbReference>
<dbReference type="InterPro" id="IPR009081">
    <property type="entry name" value="PP-bd_ACP"/>
</dbReference>
<dbReference type="InterPro" id="IPR036736">
    <property type="entry name" value="ACP-like_sf"/>
</dbReference>
<dbReference type="Proteomes" id="UP000481288">
    <property type="component" value="Unassembled WGS sequence"/>
</dbReference>
<dbReference type="InterPro" id="IPR016036">
    <property type="entry name" value="Malonyl_transacylase_ACP-bd"/>
</dbReference>
<dbReference type="FunFam" id="3.40.50.720:FF:000209">
    <property type="entry name" value="Polyketide synthase Pks12"/>
    <property type="match status" value="1"/>
</dbReference>
<evidence type="ECO:0000313" key="12">
    <source>
        <dbReference type="EMBL" id="TVY54118.1"/>
    </source>
</evidence>
<dbReference type="InterPro" id="IPR013217">
    <property type="entry name" value="Methyltransf_12"/>
</dbReference>
<evidence type="ECO:0000256" key="8">
    <source>
        <dbReference type="PROSITE-ProRule" id="PRU01363"/>
    </source>
</evidence>
<dbReference type="InterPro" id="IPR032821">
    <property type="entry name" value="PKS_assoc"/>
</dbReference>
<dbReference type="Pfam" id="PF08242">
    <property type="entry name" value="Methyltransf_12"/>
    <property type="match status" value="1"/>
</dbReference>